<protein>
    <submittedName>
        <fullName evidence="2">Putative GCN5-related N-acetyltransferase</fullName>
    </submittedName>
</protein>
<proteinExistence type="predicted"/>
<accession>A0A3P3XM35</accession>
<organism evidence="2">
    <name type="scientific">uncultured spirochete</name>
    <dbReference type="NCBI Taxonomy" id="156406"/>
    <lineage>
        <taxon>Bacteria</taxon>
        <taxon>Pseudomonadati</taxon>
        <taxon>Spirochaetota</taxon>
        <taxon>Spirochaetia</taxon>
        <taxon>Spirochaetales</taxon>
        <taxon>environmental samples</taxon>
    </lineage>
</organism>
<reference evidence="2" key="1">
    <citation type="submission" date="2017-02" db="EMBL/GenBank/DDBJ databases">
        <authorList>
            <person name="Regsiter A."/>
            <person name="William W."/>
        </authorList>
    </citation>
    <scope>NUCLEOTIDE SEQUENCE</scope>
    <source>
        <strain evidence="2">BdmA 4</strain>
    </source>
</reference>
<sequence length="253" mass="29644">MKIDLVDVRFEDIKKDIILNITSYSSLIDSYYEDHVIESKHYKISVDNEMYGYLSIFDEKMLTQYRLLERYLPLANKVFEELINKNIFSEIYVSTSDKNLLTVALDYYKTIDVQDYVFQESQINQCDINFVLKKALKEDKELIVENSNNFFKFVDKNIDCGELYIGRYKEELVSFGIIENSKLYKSVASIGIFTIEKERGKNYGAMTIIRLVEECHRIKIEPIAGCFSKNKYSRNAAFKAGMYSNTRLLKIIL</sequence>
<feature type="domain" description="Acetyltransferase (GNAT)" evidence="1">
    <location>
        <begin position="17"/>
        <end position="121"/>
    </location>
</feature>
<dbReference type="Pfam" id="PF18015">
    <property type="entry name" value="Acetyltransf_19"/>
    <property type="match status" value="1"/>
</dbReference>
<dbReference type="EMBL" id="FWDO01000002">
    <property type="protein sequence ID" value="SLM17357.1"/>
    <property type="molecule type" value="Genomic_DNA"/>
</dbReference>
<gene>
    <name evidence="2" type="ORF">SPIRO4BDMA_20011</name>
</gene>
<dbReference type="AlphaFoldDB" id="A0A3P3XM35"/>
<dbReference type="Gene3D" id="3.40.630.80">
    <property type="match status" value="1"/>
</dbReference>
<dbReference type="InterPro" id="IPR040579">
    <property type="entry name" value="Acetyltransf_19"/>
</dbReference>
<name>A0A3P3XM35_9SPIR</name>
<keyword evidence="2" id="KW-0808">Transferase</keyword>
<evidence type="ECO:0000259" key="1">
    <source>
        <dbReference type="Pfam" id="PF18015"/>
    </source>
</evidence>
<dbReference type="SUPFAM" id="SSF55729">
    <property type="entry name" value="Acyl-CoA N-acyltransferases (Nat)"/>
    <property type="match status" value="1"/>
</dbReference>
<dbReference type="InterPro" id="IPR016181">
    <property type="entry name" value="Acyl_CoA_acyltransferase"/>
</dbReference>
<dbReference type="GO" id="GO:0016740">
    <property type="term" value="F:transferase activity"/>
    <property type="evidence" value="ECO:0007669"/>
    <property type="project" value="UniProtKB-KW"/>
</dbReference>
<evidence type="ECO:0000313" key="2">
    <source>
        <dbReference type="EMBL" id="SLM17357.1"/>
    </source>
</evidence>